<name>A0A7D3W0F1_ACTVE</name>
<evidence type="ECO:0000256" key="2">
    <source>
        <dbReference type="ARBA" id="ARBA00022490"/>
    </source>
</evidence>
<dbReference type="Proteomes" id="UP000501240">
    <property type="component" value="Chromosome"/>
</dbReference>
<organism evidence="4 5">
    <name type="scientific">Actinomadura verrucosospora</name>
    <dbReference type="NCBI Taxonomy" id="46165"/>
    <lineage>
        <taxon>Bacteria</taxon>
        <taxon>Bacillati</taxon>
        <taxon>Actinomycetota</taxon>
        <taxon>Actinomycetes</taxon>
        <taxon>Streptosporangiales</taxon>
        <taxon>Thermomonosporaceae</taxon>
        <taxon>Actinomadura</taxon>
    </lineage>
</organism>
<gene>
    <name evidence="4" type="ORF">ACTIVE_8111</name>
</gene>
<feature type="compositionally biased region" description="Basic residues" evidence="3">
    <location>
        <begin position="11"/>
        <end position="23"/>
    </location>
</feature>
<feature type="compositionally biased region" description="Low complexity" evidence="3">
    <location>
        <begin position="27"/>
        <end position="67"/>
    </location>
</feature>
<dbReference type="AlphaFoldDB" id="A0A7D3W0F1"/>
<accession>A0A7D3W0F1</accession>
<dbReference type="InterPro" id="IPR005398">
    <property type="entry name" value="Tubby_N"/>
</dbReference>
<comment type="subcellular location">
    <subcellularLocation>
        <location evidence="1">Cytoplasm</location>
    </subcellularLocation>
</comment>
<dbReference type="EMBL" id="CP053892">
    <property type="protein sequence ID" value="QKG26458.1"/>
    <property type="molecule type" value="Genomic_DNA"/>
</dbReference>
<sequence length="192" mass="19853">MPSVGALVPCHHSRRPPGARVTRRPPDAAAPAARSSGRGPDGTPHAPSPRAARSTRRPAAPGERAAPVSCETRPARPTVRTPTACMALRARRVGPAGPGPGGPLDKGPPPSQHQRRSFARGTQGPAPGPHEALRIAAAAPSPRTSRSRGPTFTGVRTEVRARMAGTGVNRRDSSGTAGRSRRRATSTPEPDS</sequence>
<dbReference type="PRINTS" id="PR01574">
    <property type="entry name" value="TUBBYPROTEIN"/>
</dbReference>
<evidence type="ECO:0000256" key="1">
    <source>
        <dbReference type="ARBA" id="ARBA00004496"/>
    </source>
</evidence>
<keyword evidence="5" id="KW-1185">Reference proteome</keyword>
<evidence type="ECO:0000313" key="5">
    <source>
        <dbReference type="Proteomes" id="UP000501240"/>
    </source>
</evidence>
<proteinExistence type="predicted"/>
<protein>
    <submittedName>
        <fullName evidence="4">Uncharacterized protein</fullName>
    </submittedName>
</protein>
<feature type="compositionally biased region" description="Pro residues" evidence="3">
    <location>
        <begin position="97"/>
        <end position="111"/>
    </location>
</feature>
<dbReference type="GO" id="GO:0005737">
    <property type="term" value="C:cytoplasm"/>
    <property type="evidence" value="ECO:0007669"/>
    <property type="project" value="UniProtKB-SubCell"/>
</dbReference>
<evidence type="ECO:0000256" key="3">
    <source>
        <dbReference type="SAM" id="MobiDB-lite"/>
    </source>
</evidence>
<reference evidence="4 5" key="1">
    <citation type="submission" date="2020-05" db="EMBL/GenBank/DDBJ databases">
        <title>Actinomadura verrucosospora NRRL-B18236 (PFL_A860) Genome sequencing and assembly.</title>
        <authorList>
            <person name="Samborskyy M."/>
        </authorList>
    </citation>
    <scope>NUCLEOTIDE SEQUENCE [LARGE SCALE GENOMIC DNA]</scope>
    <source>
        <strain evidence="4 5">NRRL:B18236</strain>
    </source>
</reference>
<evidence type="ECO:0000313" key="4">
    <source>
        <dbReference type="EMBL" id="QKG26458.1"/>
    </source>
</evidence>
<feature type="compositionally biased region" description="Low complexity" evidence="3">
    <location>
        <begin position="75"/>
        <end position="84"/>
    </location>
</feature>
<feature type="compositionally biased region" description="Low complexity" evidence="3">
    <location>
        <begin position="137"/>
        <end position="154"/>
    </location>
</feature>
<keyword evidence="2" id="KW-0963">Cytoplasm</keyword>
<feature type="region of interest" description="Disordered" evidence="3">
    <location>
        <begin position="1"/>
        <end position="192"/>
    </location>
</feature>